<accession>A0A7Y0AQC3</accession>
<keyword evidence="4" id="KW-1185">Reference proteome</keyword>
<dbReference type="AlphaFoldDB" id="A0A7Y0AQC3"/>
<proteinExistence type="predicted"/>
<keyword evidence="1" id="KW-0238">DNA-binding</keyword>
<dbReference type="GO" id="GO:0003677">
    <property type="term" value="F:DNA binding"/>
    <property type="evidence" value="ECO:0007669"/>
    <property type="project" value="UniProtKB-KW"/>
</dbReference>
<evidence type="ECO:0000259" key="2">
    <source>
        <dbReference type="Pfam" id="PF13102"/>
    </source>
</evidence>
<dbReference type="InterPro" id="IPR010998">
    <property type="entry name" value="Integrase_recombinase_N"/>
</dbReference>
<evidence type="ECO:0000313" key="4">
    <source>
        <dbReference type="Proteomes" id="UP000544054"/>
    </source>
</evidence>
<name>A0A7Y0AQC3_9FLAO</name>
<feature type="domain" description="Phage integrase SAM-like" evidence="2">
    <location>
        <begin position="26"/>
        <end position="129"/>
    </location>
</feature>
<gene>
    <name evidence="3" type="ORF">HHL23_17305</name>
</gene>
<organism evidence="3 4">
    <name type="scientific">Chryseobacterium antibioticum</name>
    <dbReference type="NCBI Taxonomy" id="2728847"/>
    <lineage>
        <taxon>Bacteria</taxon>
        <taxon>Pseudomonadati</taxon>
        <taxon>Bacteroidota</taxon>
        <taxon>Flavobacteriia</taxon>
        <taxon>Flavobacteriales</taxon>
        <taxon>Weeksellaceae</taxon>
        <taxon>Chryseobacterium group</taxon>
        <taxon>Chryseobacterium</taxon>
    </lineage>
</organism>
<evidence type="ECO:0000256" key="1">
    <source>
        <dbReference type="ARBA" id="ARBA00023125"/>
    </source>
</evidence>
<dbReference type="Gene3D" id="1.10.150.130">
    <property type="match status" value="1"/>
</dbReference>
<dbReference type="InterPro" id="IPR011010">
    <property type="entry name" value="DNA_brk_join_enz"/>
</dbReference>
<dbReference type="SUPFAM" id="SSF56349">
    <property type="entry name" value="DNA breaking-rejoining enzymes"/>
    <property type="match status" value="1"/>
</dbReference>
<reference evidence="3 4" key="1">
    <citation type="submission" date="2020-04" db="EMBL/GenBank/DDBJ databases">
        <title>Chryseobacterium sp. RP-3-3 sp. nov., isolated from Jeju soil.</title>
        <authorList>
            <person name="Dahal R.H."/>
        </authorList>
    </citation>
    <scope>NUCLEOTIDE SEQUENCE [LARGE SCALE GENOMIC DNA]</scope>
    <source>
        <strain evidence="3 4">RP-3-3</strain>
    </source>
</reference>
<dbReference type="RefSeq" id="WP_169236039.1">
    <property type="nucleotide sequence ID" value="NZ_JABBGI010000025.1"/>
</dbReference>
<dbReference type="Proteomes" id="UP000544054">
    <property type="component" value="Unassembled WGS sequence"/>
</dbReference>
<evidence type="ECO:0000313" key="3">
    <source>
        <dbReference type="EMBL" id="NML71544.1"/>
    </source>
</evidence>
<dbReference type="EMBL" id="JABBGI010000025">
    <property type="protein sequence ID" value="NML71544.1"/>
    <property type="molecule type" value="Genomic_DNA"/>
</dbReference>
<protein>
    <submittedName>
        <fullName evidence="3">Site-specific integrase</fullName>
    </submittedName>
</protein>
<dbReference type="InterPro" id="IPR025269">
    <property type="entry name" value="SAM-like_dom"/>
</dbReference>
<comment type="caution">
    <text evidence="3">The sequence shown here is derived from an EMBL/GenBank/DDBJ whole genome shotgun (WGS) entry which is preliminary data.</text>
</comment>
<dbReference type="Pfam" id="PF13102">
    <property type="entry name" value="Phage_int_SAM_5"/>
    <property type="match status" value="1"/>
</dbReference>
<sequence>MREEETVTCESLKNKLLGRTEKQRMLIPIFQDHNNRMEKLIGKEFAKGTLTHYKTSLSHTEEFLVWKYNNSDINIRRINYAFLNDFELFLRTEKSCKNNSSVKYIKNLGKIIRICIANGWIEKDPFINYHSKFKEVTRVFLNELEIEAVFSKDFKNEGLSLVRDIFLFSCFTGFMIFLRDCNTKTLTTFNP</sequence>